<dbReference type="Pfam" id="PF22548">
    <property type="entry name" value="AEP-TOTE"/>
    <property type="match status" value="1"/>
</dbReference>
<accession>A0A0F9LH11</accession>
<evidence type="ECO:0000259" key="2">
    <source>
        <dbReference type="Pfam" id="PF22548"/>
    </source>
</evidence>
<sequence length="646" mass="70339">MTAKKTPQATIETFAALFAGRTDARGDMDGGCIREVVDLDTYRRHLDGEESLGLYSTQDGNRVVWACTDHDGGDGDLDDALRVRDALTLAGATAYVERSREKGYHVWVFFAEPVAAAWVRVLLGNALERAGLPSTTERFPKQDRLEDTTEGLGNYLNLPYCGPCADGRRAMLDPKTSAPLSLRAFLKLAQRSDPNAITLDGAKAPGPTPVPGSAEGGADGGSGLVRAAEATCPYWTEGRRHALGLGLCGAAAKVGLPLAWAQQLISRLVAECGDDNDRKDCSRDTYRRLLKGQTVKGYTALTELLPREAADTIMDALKAAHAPDTMRQVDAIRLEKGGSHVKSRNASEAIEAGLRESGKLFHTADESPTFYYQDAESREVVDLRGGDFAGLIVRRFGVNPAEKLFPYLRHYLEAVVRTEPPVPVYRSYLFTDDGVLYIHAGPGLVLALNGETIESERNGDNVLFVGSGLGLKSTPKPRGGDCIKRIAGDVSFDAGLISERHQRVLFEYMVRALPFLDRIPVRPIPVFVGTKGSGKTLAQRRILKMYLGPDADVSTLETRRDAEVAAANTYAMALDNLDDAPRWVNDWMATTSTGVRIPRRELYTNNQQEVLSPKCWLLVNARTPNSYARSLTLAGALSGWAPGWQA</sequence>
<comment type="caution">
    <text evidence="3">The sequence shown here is derived from an EMBL/GenBank/DDBJ whole genome shotgun (WGS) entry which is preliminary data.</text>
</comment>
<gene>
    <name evidence="3" type="ORF">LCGC14_1200430</name>
</gene>
<feature type="region of interest" description="Disordered" evidence="1">
    <location>
        <begin position="196"/>
        <end position="218"/>
    </location>
</feature>
<name>A0A0F9LH11_9ZZZZ</name>
<feature type="domain" description="TOTE conflict system primase" evidence="2">
    <location>
        <begin position="40"/>
        <end position="167"/>
    </location>
</feature>
<organism evidence="3">
    <name type="scientific">marine sediment metagenome</name>
    <dbReference type="NCBI Taxonomy" id="412755"/>
    <lineage>
        <taxon>unclassified sequences</taxon>
        <taxon>metagenomes</taxon>
        <taxon>ecological metagenomes</taxon>
    </lineage>
</organism>
<dbReference type="EMBL" id="LAZR01006166">
    <property type="protein sequence ID" value="KKM94224.1"/>
    <property type="molecule type" value="Genomic_DNA"/>
</dbReference>
<dbReference type="AlphaFoldDB" id="A0A0F9LH11"/>
<protein>
    <recommendedName>
        <fullName evidence="2">TOTE conflict system primase domain-containing protein</fullName>
    </recommendedName>
</protein>
<reference evidence="3" key="1">
    <citation type="journal article" date="2015" name="Nature">
        <title>Complex archaea that bridge the gap between prokaryotes and eukaryotes.</title>
        <authorList>
            <person name="Spang A."/>
            <person name="Saw J.H."/>
            <person name="Jorgensen S.L."/>
            <person name="Zaremba-Niedzwiedzka K."/>
            <person name="Martijn J."/>
            <person name="Lind A.E."/>
            <person name="van Eijk R."/>
            <person name="Schleper C."/>
            <person name="Guy L."/>
            <person name="Ettema T.J."/>
        </authorList>
    </citation>
    <scope>NUCLEOTIDE SEQUENCE</scope>
</reference>
<dbReference type="InterPro" id="IPR054347">
    <property type="entry name" value="TOTE_primase"/>
</dbReference>
<proteinExistence type="predicted"/>
<evidence type="ECO:0000313" key="3">
    <source>
        <dbReference type="EMBL" id="KKM94224.1"/>
    </source>
</evidence>
<evidence type="ECO:0000256" key="1">
    <source>
        <dbReference type="SAM" id="MobiDB-lite"/>
    </source>
</evidence>